<dbReference type="EMBL" id="JAQGLA010000044">
    <property type="protein sequence ID" value="MDA3628374.1"/>
    <property type="molecule type" value="Genomic_DNA"/>
</dbReference>
<accession>A0ABT4V4P7</accession>
<reference evidence="1 2" key="1">
    <citation type="submission" date="2022-11" db="EMBL/GenBank/DDBJ databases">
        <title>Draft genome sequence of Saccharopolyspora sp. WRP15-2 isolated from rhizosphere soils of wild rice in Thailand.</title>
        <authorList>
            <person name="Duangmal K."/>
            <person name="Kammanee S."/>
            <person name="Muangham S."/>
        </authorList>
    </citation>
    <scope>NUCLEOTIDE SEQUENCE [LARGE SCALE GENOMIC DNA]</scope>
    <source>
        <strain evidence="1 2">WRP15-2</strain>
    </source>
</reference>
<gene>
    <name evidence="1" type="ORF">OU415_23280</name>
</gene>
<dbReference type="Proteomes" id="UP001210380">
    <property type="component" value="Unassembled WGS sequence"/>
</dbReference>
<organism evidence="1 2">
    <name type="scientific">Saccharopolyspora oryzae</name>
    <dbReference type="NCBI Taxonomy" id="2997343"/>
    <lineage>
        <taxon>Bacteria</taxon>
        <taxon>Bacillati</taxon>
        <taxon>Actinomycetota</taxon>
        <taxon>Actinomycetes</taxon>
        <taxon>Pseudonocardiales</taxon>
        <taxon>Pseudonocardiaceae</taxon>
        <taxon>Saccharopolyspora</taxon>
    </lineage>
</organism>
<dbReference type="RefSeq" id="WP_270951217.1">
    <property type="nucleotide sequence ID" value="NZ_JAQGLA010000044.1"/>
</dbReference>
<comment type="caution">
    <text evidence="1">The sequence shown here is derived from an EMBL/GenBank/DDBJ whole genome shotgun (WGS) entry which is preliminary data.</text>
</comment>
<proteinExistence type="predicted"/>
<name>A0ABT4V4P7_9PSEU</name>
<evidence type="ECO:0008006" key="3">
    <source>
        <dbReference type="Google" id="ProtNLM"/>
    </source>
</evidence>
<protein>
    <recommendedName>
        <fullName evidence="3">PE domain-containing protein</fullName>
    </recommendedName>
</protein>
<evidence type="ECO:0000313" key="2">
    <source>
        <dbReference type="Proteomes" id="UP001210380"/>
    </source>
</evidence>
<keyword evidence="2" id="KW-1185">Reference proteome</keyword>
<evidence type="ECO:0000313" key="1">
    <source>
        <dbReference type="EMBL" id="MDA3628374.1"/>
    </source>
</evidence>
<sequence>MSSPEIVNGRTKFYLDMDRVPELIADLDAVRAKFEEVRKQAQQLGNPRPPFADGVTEEVFRKIAERAMGGWGNLHENVAAMSKWIDDFKAAVQQAFDEHQRIDQDNTEMG</sequence>